<dbReference type="Gene3D" id="3.20.20.70">
    <property type="entry name" value="Aldolase class I"/>
    <property type="match status" value="1"/>
</dbReference>
<dbReference type="Gene3D" id="3.90.1220.10">
    <property type="entry name" value="Cellulose docking domain, dockering"/>
    <property type="match status" value="3"/>
</dbReference>
<dbReference type="EC" id="3.2.1.22" evidence="2"/>
<evidence type="ECO:0000259" key="7">
    <source>
        <dbReference type="PROSITE" id="PS51763"/>
    </source>
</evidence>
<feature type="chain" id="PRO_5013345085" description="alpha-galactosidase" evidence="6">
    <location>
        <begin position="21"/>
        <end position="418"/>
    </location>
</feature>
<feature type="domain" description="CBM10" evidence="7">
    <location>
        <begin position="359"/>
        <end position="396"/>
    </location>
</feature>
<keyword evidence="3 6" id="KW-0732">Signal</keyword>
<evidence type="ECO:0000256" key="5">
    <source>
        <dbReference type="ARBA" id="ARBA00022801"/>
    </source>
</evidence>
<keyword evidence="5" id="KW-0378">Hydrolase</keyword>
<dbReference type="OrthoDB" id="2108802at2759"/>
<dbReference type="AlphaFoldDB" id="A0A1Y2D440"/>
<dbReference type="SUPFAM" id="SSF51445">
    <property type="entry name" value="(Trans)glycosidases"/>
    <property type="match status" value="1"/>
</dbReference>
<evidence type="ECO:0000256" key="1">
    <source>
        <dbReference type="ARBA" id="ARBA00001255"/>
    </source>
</evidence>
<keyword evidence="4" id="KW-0677">Repeat</keyword>
<feature type="signal peptide" evidence="6">
    <location>
        <begin position="1"/>
        <end position="20"/>
    </location>
</feature>
<organism evidence="8 9">
    <name type="scientific">Neocallimastix californiae</name>
    <dbReference type="NCBI Taxonomy" id="1754190"/>
    <lineage>
        <taxon>Eukaryota</taxon>
        <taxon>Fungi</taxon>
        <taxon>Fungi incertae sedis</taxon>
        <taxon>Chytridiomycota</taxon>
        <taxon>Chytridiomycota incertae sedis</taxon>
        <taxon>Neocallimastigomycetes</taxon>
        <taxon>Neocallimastigales</taxon>
        <taxon>Neocallimastigaceae</taxon>
        <taxon>Neocallimastix</taxon>
    </lineage>
</organism>
<dbReference type="Pfam" id="PF03537">
    <property type="entry name" value="Glyco_hydro_114"/>
    <property type="match status" value="1"/>
</dbReference>
<dbReference type="PANTHER" id="PTHR35273:SF2">
    <property type="entry name" value="ALPHA-GALACTOSIDASE"/>
    <property type="match status" value="1"/>
</dbReference>
<dbReference type="InterPro" id="IPR013785">
    <property type="entry name" value="Aldolase_TIM"/>
</dbReference>
<feature type="domain" description="CBM10" evidence="7">
    <location>
        <begin position="318"/>
        <end position="355"/>
    </location>
</feature>
<evidence type="ECO:0000313" key="9">
    <source>
        <dbReference type="Proteomes" id="UP000193920"/>
    </source>
</evidence>
<gene>
    <name evidence="8" type="ORF">LY90DRAFT_383415</name>
</gene>
<dbReference type="InterPro" id="IPR017853">
    <property type="entry name" value="GH"/>
</dbReference>
<dbReference type="PROSITE" id="PS51763">
    <property type="entry name" value="CBM10"/>
    <property type="match status" value="3"/>
</dbReference>
<dbReference type="GO" id="GO:0004557">
    <property type="term" value="F:alpha-galactosidase activity"/>
    <property type="evidence" value="ECO:0007669"/>
    <property type="project" value="UniProtKB-EC"/>
</dbReference>
<comment type="catalytic activity">
    <reaction evidence="1">
        <text>Hydrolysis of terminal, non-reducing alpha-D-galactose residues in alpha-D-galactosides, including galactose oligosaccharides, galactomannans and galactolipids.</text>
        <dbReference type="EC" id="3.2.1.22"/>
    </reaction>
</comment>
<evidence type="ECO:0000313" key="8">
    <source>
        <dbReference type="EMBL" id="ORY53345.1"/>
    </source>
</evidence>
<dbReference type="InterPro" id="IPR004352">
    <property type="entry name" value="GH114_TIM-barrel"/>
</dbReference>
<dbReference type="STRING" id="1754190.A0A1Y2D440"/>
<feature type="domain" description="CBM10" evidence="7">
    <location>
        <begin position="277"/>
        <end position="314"/>
    </location>
</feature>
<dbReference type="InterPro" id="IPR002883">
    <property type="entry name" value="CBM10/Dockerin_dom"/>
</dbReference>
<evidence type="ECO:0000256" key="4">
    <source>
        <dbReference type="ARBA" id="ARBA00022737"/>
    </source>
</evidence>
<proteinExistence type="predicted"/>
<dbReference type="PANTHER" id="PTHR35273">
    <property type="entry name" value="ALPHA-1,4 POLYGALACTOSAMINIDASE, PUTATIVE (AFU_ORTHOLOGUE AFUA_3G07890)-RELATED"/>
    <property type="match status" value="1"/>
</dbReference>
<protein>
    <recommendedName>
        <fullName evidence="2">alpha-galactosidase</fullName>
        <ecNumber evidence="2">3.2.1.22</ecNumber>
    </recommendedName>
</protein>
<evidence type="ECO:0000256" key="2">
    <source>
        <dbReference type="ARBA" id="ARBA00012755"/>
    </source>
</evidence>
<dbReference type="InterPro" id="IPR009034">
    <property type="entry name" value="Dockerin_dom_fun_sf"/>
</dbReference>
<evidence type="ECO:0000256" key="6">
    <source>
        <dbReference type="SAM" id="SignalP"/>
    </source>
</evidence>
<keyword evidence="9" id="KW-1185">Reference proteome</keyword>
<reference evidence="8 9" key="1">
    <citation type="submission" date="2016-08" db="EMBL/GenBank/DDBJ databases">
        <title>A Parts List for Fungal Cellulosomes Revealed by Comparative Genomics.</title>
        <authorList>
            <consortium name="DOE Joint Genome Institute"/>
            <person name="Haitjema C.H."/>
            <person name="Gilmore S.P."/>
            <person name="Henske J.K."/>
            <person name="Solomon K.V."/>
            <person name="De Groot R."/>
            <person name="Kuo A."/>
            <person name="Mondo S.J."/>
            <person name="Salamov A.A."/>
            <person name="Labutti K."/>
            <person name="Zhao Z."/>
            <person name="Chiniquy J."/>
            <person name="Barry K."/>
            <person name="Brewer H.M."/>
            <person name="Purvine S.O."/>
            <person name="Wright A.T."/>
            <person name="Boxma B."/>
            <person name="Van Alen T."/>
            <person name="Hackstein J.H."/>
            <person name="Baker S.E."/>
            <person name="Grigoriev I.V."/>
            <person name="O'Malley M.A."/>
        </authorList>
    </citation>
    <scope>NUCLEOTIDE SEQUENCE [LARGE SCALE GENOMIC DNA]</scope>
    <source>
        <strain evidence="8 9">G1</strain>
    </source>
</reference>
<dbReference type="Pfam" id="PF02013">
    <property type="entry name" value="CBM_10"/>
    <property type="match status" value="3"/>
</dbReference>
<name>A0A1Y2D440_9FUNG</name>
<dbReference type="Proteomes" id="UP000193920">
    <property type="component" value="Unassembled WGS sequence"/>
</dbReference>
<evidence type="ECO:0000256" key="3">
    <source>
        <dbReference type="ARBA" id="ARBA00022729"/>
    </source>
</evidence>
<accession>A0A1Y2D440</accession>
<dbReference type="SUPFAM" id="SSF64571">
    <property type="entry name" value="Cellulose docking domain, dockering"/>
    <property type="match status" value="3"/>
</dbReference>
<comment type="caution">
    <text evidence="8">The sequence shown here is derived from an EMBL/GenBank/DDBJ whole genome shotgun (WGS) entry which is preliminary data.</text>
</comment>
<sequence>MKAIIPITFLITLFSYSVKAVWMPSQGMTWNYVLGNDIDEEIETAQVVDIDVNKSASKIKRLQEKGIKVICYFSAGTLETFRDDAKEMEKVKNLVRNTYEAWPDEKWLDIRVEGLKPILKKRMKLAVQKNCDAIEVDNLDGYQMKEVKSWENPLTKEDTIKFAKWLSKTAHDLGLSIGLKNVAGLIDELSSYFDFAINEECVKYNECKRYSNFLKQGKAVFGVTYNGLPDNRDALCRNLDGLGISMIIKNKKKLVQGGITFNGKEHCNDNFDISVNSCFATHLGYPCCAETTDVIYTDEDGGWGYENNGWCGIAFSNYCFSNELGYPCCSKGSDVVMTDEDGDWGFENNNWCGISIKSTCFSVALGYPCCIKTSEVVVTDSNGSWGIENEHWCGIRKSSKKVTKKVVTTVKKVTTKKK</sequence>
<dbReference type="EMBL" id="MCOG01000091">
    <property type="protein sequence ID" value="ORY53345.1"/>
    <property type="molecule type" value="Genomic_DNA"/>
</dbReference>